<name>Q756D8_EREGS</name>
<dbReference type="KEGG" id="ago:AGOS_AER329C"/>
<proteinExistence type="predicted"/>
<dbReference type="HOGENOM" id="CLU_080754_0_0_1"/>
<dbReference type="InParanoid" id="Q756D8"/>
<organism evidence="2 3">
    <name type="scientific">Eremothecium gossypii (strain ATCC 10895 / CBS 109.51 / FGSC 9923 / NRRL Y-1056)</name>
    <name type="common">Yeast</name>
    <name type="synonym">Ashbya gossypii</name>
    <dbReference type="NCBI Taxonomy" id="284811"/>
    <lineage>
        <taxon>Eukaryota</taxon>
        <taxon>Fungi</taxon>
        <taxon>Dikarya</taxon>
        <taxon>Ascomycota</taxon>
        <taxon>Saccharomycotina</taxon>
        <taxon>Saccharomycetes</taxon>
        <taxon>Saccharomycetales</taxon>
        <taxon>Saccharomycetaceae</taxon>
        <taxon>Eremothecium</taxon>
    </lineage>
</organism>
<evidence type="ECO:0000256" key="1">
    <source>
        <dbReference type="SAM" id="MobiDB-lite"/>
    </source>
</evidence>
<accession>Q756D8</accession>
<reference evidence="2 3" key="1">
    <citation type="journal article" date="2004" name="Science">
        <title>The Ashbya gossypii genome as a tool for mapping the ancient Saccharomyces cerevisiae genome.</title>
        <authorList>
            <person name="Dietrich F.S."/>
            <person name="Voegeli S."/>
            <person name="Brachat S."/>
            <person name="Lerch A."/>
            <person name="Gates K."/>
            <person name="Steiner S."/>
            <person name="Mohr C."/>
            <person name="Pohlmann R."/>
            <person name="Luedi P."/>
            <person name="Choi S."/>
            <person name="Wing R.A."/>
            <person name="Flavier A."/>
            <person name="Gaffney T.D."/>
            <person name="Philippsen P."/>
        </authorList>
    </citation>
    <scope>NUCLEOTIDE SEQUENCE [LARGE SCALE GENOMIC DNA]</scope>
    <source>
        <strain evidence="3">ATCC 10895 / CBS 109.51 / FGSC 9923 / NRRL Y-1056</strain>
    </source>
</reference>
<dbReference type="RefSeq" id="NP_985185.2">
    <property type="nucleotide sequence ID" value="NM_210539.2"/>
</dbReference>
<dbReference type="EMBL" id="AE016818">
    <property type="protein sequence ID" value="AAS53009.2"/>
    <property type="molecule type" value="Genomic_DNA"/>
</dbReference>
<dbReference type="InterPro" id="IPR018479">
    <property type="entry name" value="Lrs4/Mde4"/>
</dbReference>
<reference evidence="3" key="2">
    <citation type="journal article" date="2013" name="G3 (Bethesda)">
        <title>Genomes of Ashbya fungi isolated from insects reveal four mating-type loci, numerous translocations, lack of transposons, and distinct gene duplications.</title>
        <authorList>
            <person name="Dietrich F.S."/>
            <person name="Voegeli S."/>
            <person name="Kuo S."/>
            <person name="Philippsen P."/>
        </authorList>
    </citation>
    <scope>GENOME REANNOTATION</scope>
    <source>
        <strain evidence="3">ATCC 10895 / CBS 109.51 / FGSC 9923 / NRRL Y-1056</strain>
    </source>
</reference>
<dbReference type="STRING" id="284811.Q756D8"/>
<dbReference type="Pfam" id="PF10422">
    <property type="entry name" value="LRS4"/>
    <property type="match status" value="1"/>
</dbReference>
<dbReference type="FunCoup" id="Q756D8">
    <property type="interactions" value="185"/>
</dbReference>
<evidence type="ECO:0000313" key="2">
    <source>
        <dbReference type="EMBL" id="AAS53009.2"/>
    </source>
</evidence>
<feature type="region of interest" description="Disordered" evidence="1">
    <location>
        <begin position="189"/>
        <end position="234"/>
    </location>
</feature>
<sequence length="234" mass="24728">MSTALQLLADYYESVIRCEEIYIEFISGLGPNKTKSGQQSGSVATEETISLKKQIEQLVSDSVKQRQEIEKLRELNKTQRAVLESKLETAKKQVARATGSANAGGARADDGGAAQEEGGAGFHLLSPLRRGGRRASGGGAGARAGLRLALDAGNETIFDGADEDTEAVLGVEAVAGAGVRAREVGRALRCTGERDVGGSDGQPHRKKRKLRRQPVEKAVDEGDEGAGGRLKSTR</sequence>
<dbReference type="OMA" id="YESVIEC"/>
<keyword evidence="3" id="KW-1185">Reference proteome</keyword>
<gene>
    <name evidence="2" type="ORF">AGOS_AER329C</name>
</gene>
<dbReference type="Proteomes" id="UP000000591">
    <property type="component" value="Chromosome V"/>
</dbReference>
<evidence type="ECO:0000313" key="3">
    <source>
        <dbReference type="Proteomes" id="UP000000591"/>
    </source>
</evidence>
<dbReference type="OrthoDB" id="4058956at2759"/>
<dbReference type="GeneID" id="4621398"/>
<protein>
    <submittedName>
        <fullName evidence="2">AER329Cp</fullName>
    </submittedName>
</protein>
<dbReference type="AlphaFoldDB" id="Q756D8"/>